<keyword evidence="7" id="KW-0653">Protein transport</keyword>
<feature type="domain" description="Vta1 C-terminal" evidence="11">
    <location>
        <begin position="251"/>
        <end position="288"/>
    </location>
</feature>
<dbReference type="Proteomes" id="UP000007266">
    <property type="component" value="Linkage group 5"/>
</dbReference>
<dbReference type="PANTHER" id="PTHR46009">
    <property type="entry name" value="VACUOLAR PROTEIN SORTING-ASSOCIATED PROTEIN VTA1 HOMOLOG"/>
    <property type="match status" value="1"/>
</dbReference>
<organism evidence="12 13">
    <name type="scientific">Tribolium castaneum</name>
    <name type="common">Red flour beetle</name>
    <dbReference type="NCBI Taxonomy" id="7070"/>
    <lineage>
        <taxon>Eukaryota</taxon>
        <taxon>Metazoa</taxon>
        <taxon>Ecdysozoa</taxon>
        <taxon>Arthropoda</taxon>
        <taxon>Hexapoda</taxon>
        <taxon>Insecta</taxon>
        <taxon>Pterygota</taxon>
        <taxon>Neoptera</taxon>
        <taxon>Endopterygota</taxon>
        <taxon>Coleoptera</taxon>
        <taxon>Polyphaga</taxon>
        <taxon>Cucujiformia</taxon>
        <taxon>Tenebrionidae</taxon>
        <taxon>Tenebrionidae incertae sedis</taxon>
        <taxon>Tribolium</taxon>
    </lineage>
</organism>
<dbReference type="FunFam" id="1.20.5.420:FF:000001">
    <property type="entry name" value="Vacuolar protein sorting-associated protein VTA1 homolog"/>
    <property type="match status" value="1"/>
</dbReference>
<dbReference type="GO" id="GO:0010008">
    <property type="term" value="C:endosome membrane"/>
    <property type="evidence" value="ECO:0007669"/>
    <property type="project" value="UniProtKB-SubCell"/>
</dbReference>
<dbReference type="GO" id="GO:0005771">
    <property type="term" value="C:multivesicular body"/>
    <property type="evidence" value="ECO:0000318"/>
    <property type="project" value="GO_Central"/>
</dbReference>
<evidence type="ECO:0000256" key="7">
    <source>
        <dbReference type="ARBA" id="ARBA00022927"/>
    </source>
</evidence>
<dbReference type="Gene3D" id="1.20.5.420">
    <property type="entry name" value="Immunoglobulin FC, subunit C"/>
    <property type="match status" value="1"/>
</dbReference>
<evidence type="ECO:0000259" key="11">
    <source>
        <dbReference type="Pfam" id="PF18097"/>
    </source>
</evidence>
<dbReference type="Gene3D" id="1.25.40.270">
    <property type="entry name" value="Vacuolar protein sorting-associated protein vta1"/>
    <property type="match status" value="1"/>
</dbReference>
<dbReference type="OrthoDB" id="391137at2759"/>
<dbReference type="HOGENOM" id="CLU_030378_1_0_1"/>
<dbReference type="InParanoid" id="D6WNP1"/>
<dbReference type="InterPro" id="IPR039431">
    <property type="entry name" value="Vta1/CALS_N"/>
</dbReference>
<feature type="compositionally biased region" description="Pro residues" evidence="9">
    <location>
        <begin position="218"/>
        <end position="237"/>
    </location>
</feature>
<dbReference type="AlphaFoldDB" id="D6WNP1"/>
<evidence type="ECO:0000256" key="4">
    <source>
        <dbReference type="ARBA" id="ARBA00022448"/>
    </source>
</evidence>
<dbReference type="PhylomeDB" id="D6WNP1"/>
<feature type="domain" description="Vta1/callose synthase N-terminal" evidence="10">
    <location>
        <begin position="12"/>
        <end position="155"/>
    </location>
</feature>
<accession>D6WNP1</accession>
<proteinExistence type="inferred from homology"/>
<keyword evidence="5" id="KW-0963">Cytoplasm</keyword>
<keyword evidence="8" id="KW-0472">Membrane</keyword>
<evidence type="ECO:0000256" key="5">
    <source>
        <dbReference type="ARBA" id="ARBA00022490"/>
    </source>
</evidence>
<dbReference type="KEGG" id="tca:658866"/>
<evidence type="ECO:0000313" key="13">
    <source>
        <dbReference type="Proteomes" id="UP000007266"/>
    </source>
</evidence>
<name>D6WNP1_TRICA</name>
<dbReference type="FunCoup" id="D6WNP1">
    <property type="interactions" value="1635"/>
</dbReference>
<evidence type="ECO:0000256" key="9">
    <source>
        <dbReference type="SAM" id="MobiDB-lite"/>
    </source>
</evidence>
<dbReference type="InterPro" id="IPR023175">
    <property type="entry name" value="Vta1/CALS_N_sf"/>
</dbReference>
<keyword evidence="4" id="KW-0813">Transport</keyword>
<dbReference type="EMBL" id="KQ971342">
    <property type="protein sequence ID" value="EFA03831.1"/>
    <property type="molecule type" value="Genomic_DNA"/>
</dbReference>
<dbReference type="InterPro" id="IPR044538">
    <property type="entry name" value="Vta1-like"/>
</dbReference>
<reference evidence="12 13" key="1">
    <citation type="journal article" date="2008" name="Nature">
        <title>The genome of the model beetle and pest Tribolium castaneum.</title>
        <authorList>
            <consortium name="Tribolium Genome Sequencing Consortium"/>
            <person name="Richards S."/>
            <person name="Gibbs R.A."/>
            <person name="Weinstock G.M."/>
            <person name="Brown S.J."/>
            <person name="Denell R."/>
            <person name="Beeman R.W."/>
            <person name="Gibbs R."/>
            <person name="Beeman R.W."/>
            <person name="Brown S.J."/>
            <person name="Bucher G."/>
            <person name="Friedrich M."/>
            <person name="Grimmelikhuijzen C.J."/>
            <person name="Klingler M."/>
            <person name="Lorenzen M."/>
            <person name="Richards S."/>
            <person name="Roth S."/>
            <person name="Schroder R."/>
            <person name="Tautz D."/>
            <person name="Zdobnov E.M."/>
            <person name="Muzny D."/>
            <person name="Gibbs R.A."/>
            <person name="Weinstock G.M."/>
            <person name="Attaway T."/>
            <person name="Bell S."/>
            <person name="Buhay C.J."/>
            <person name="Chandrabose M.N."/>
            <person name="Chavez D."/>
            <person name="Clerk-Blankenburg K.P."/>
            <person name="Cree A."/>
            <person name="Dao M."/>
            <person name="Davis C."/>
            <person name="Chacko J."/>
            <person name="Dinh H."/>
            <person name="Dugan-Rocha S."/>
            <person name="Fowler G."/>
            <person name="Garner T.T."/>
            <person name="Garnes J."/>
            <person name="Gnirke A."/>
            <person name="Hawes A."/>
            <person name="Hernandez J."/>
            <person name="Hines S."/>
            <person name="Holder M."/>
            <person name="Hume J."/>
            <person name="Jhangiani S.N."/>
            <person name="Joshi V."/>
            <person name="Khan Z.M."/>
            <person name="Jackson L."/>
            <person name="Kovar C."/>
            <person name="Kowis A."/>
            <person name="Lee S."/>
            <person name="Lewis L.R."/>
            <person name="Margolis J."/>
            <person name="Morgan M."/>
            <person name="Nazareth L.V."/>
            <person name="Nguyen N."/>
            <person name="Okwuonu G."/>
            <person name="Parker D."/>
            <person name="Richards S."/>
            <person name="Ruiz S.J."/>
            <person name="Santibanez J."/>
            <person name="Savard J."/>
            <person name="Scherer S.E."/>
            <person name="Schneider B."/>
            <person name="Sodergren E."/>
            <person name="Tautz D."/>
            <person name="Vattahil S."/>
            <person name="Villasana D."/>
            <person name="White C.S."/>
            <person name="Wright R."/>
            <person name="Park Y."/>
            <person name="Beeman R.W."/>
            <person name="Lord J."/>
            <person name="Oppert B."/>
            <person name="Lorenzen M."/>
            <person name="Brown S."/>
            <person name="Wang L."/>
            <person name="Savard J."/>
            <person name="Tautz D."/>
            <person name="Richards S."/>
            <person name="Weinstock G."/>
            <person name="Gibbs R.A."/>
            <person name="Liu Y."/>
            <person name="Worley K."/>
            <person name="Weinstock G."/>
            <person name="Elsik C.G."/>
            <person name="Reese J.T."/>
            <person name="Elhaik E."/>
            <person name="Landan G."/>
            <person name="Graur D."/>
            <person name="Arensburger P."/>
            <person name="Atkinson P."/>
            <person name="Beeman R.W."/>
            <person name="Beidler J."/>
            <person name="Brown S.J."/>
            <person name="Demuth J.P."/>
            <person name="Drury D.W."/>
            <person name="Du Y.Z."/>
            <person name="Fujiwara H."/>
            <person name="Lorenzen M."/>
            <person name="Maselli V."/>
            <person name="Osanai M."/>
            <person name="Park Y."/>
            <person name="Robertson H.M."/>
            <person name="Tu Z."/>
            <person name="Wang J.J."/>
            <person name="Wang S."/>
            <person name="Richards S."/>
            <person name="Song H."/>
            <person name="Zhang L."/>
            <person name="Sodergren E."/>
            <person name="Werner D."/>
            <person name="Stanke M."/>
            <person name="Morgenstern B."/>
            <person name="Solovyev V."/>
            <person name="Kosarev P."/>
            <person name="Brown G."/>
            <person name="Chen H.C."/>
            <person name="Ermolaeva O."/>
            <person name="Hlavina W."/>
            <person name="Kapustin Y."/>
            <person name="Kiryutin B."/>
            <person name="Kitts P."/>
            <person name="Maglott D."/>
            <person name="Pruitt K."/>
            <person name="Sapojnikov V."/>
            <person name="Souvorov A."/>
            <person name="Mackey A.J."/>
            <person name="Waterhouse R.M."/>
            <person name="Wyder S."/>
            <person name="Zdobnov E.M."/>
            <person name="Zdobnov E.M."/>
            <person name="Wyder S."/>
            <person name="Kriventseva E.V."/>
            <person name="Kadowaki T."/>
            <person name="Bork P."/>
            <person name="Aranda M."/>
            <person name="Bao R."/>
            <person name="Beermann A."/>
            <person name="Berns N."/>
            <person name="Bolognesi R."/>
            <person name="Bonneton F."/>
            <person name="Bopp D."/>
            <person name="Brown S.J."/>
            <person name="Bucher G."/>
            <person name="Butts T."/>
            <person name="Chaumot A."/>
            <person name="Denell R.E."/>
            <person name="Ferrier D.E."/>
            <person name="Friedrich M."/>
            <person name="Gordon C.M."/>
            <person name="Jindra M."/>
            <person name="Klingler M."/>
            <person name="Lan Q."/>
            <person name="Lattorff H.M."/>
            <person name="Laudet V."/>
            <person name="von Levetsow C."/>
            <person name="Liu Z."/>
            <person name="Lutz R."/>
            <person name="Lynch J.A."/>
            <person name="da Fonseca R.N."/>
            <person name="Posnien N."/>
            <person name="Reuter R."/>
            <person name="Roth S."/>
            <person name="Savard J."/>
            <person name="Schinko J.B."/>
            <person name="Schmitt C."/>
            <person name="Schoppmeier M."/>
            <person name="Schroder R."/>
            <person name="Shippy T.D."/>
            <person name="Simonnet F."/>
            <person name="Marques-Souza H."/>
            <person name="Tautz D."/>
            <person name="Tomoyasu Y."/>
            <person name="Trauner J."/>
            <person name="Van der Zee M."/>
            <person name="Vervoort M."/>
            <person name="Wittkopp N."/>
            <person name="Wimmer E.A."/>
            <person name="Yang X."/>
            <person name="Jones A.K."/>
            <person name="Sattelle D.B."/>
            <person name="Ebert P.R."/>
            <person name="Nelson D."/>
            <person name="Scott J.G."/>
            <person name="Beeman R.W."/>
            <person name="Muthukrishnan S."/>
            <person name="Kramer K.J."/>
            <person name="Arakane Y."/>
            <person name="Beeman R.W."/>
            <person name="Zhu Q."/>
            <person name="Hogenkamp D."/>
            <person name="Dixit R."/>
            <person name="Oppert B."/>
            <person name="Jiang H."/>
            <person name="Zou Z."/>
            <person name="Marshall J."/>
            <person name="Elpidina E."/>
            <person name="Vinokurov K."/>
            <person name="Oppert C."/>
            <person name="Zou Z."/>
            <person name="Evans J."/>
            <person name="Lu Z."/>
            <person name="Zhao P."/>
            <person name="Sumathipala N."/>
            <person name="Altincicek B."/>
            <person name="Vilcinskas A."/>
            <person name="Williams M."/>
            <person name="Hultmark D."/>
            <person name="Hetru C."/>
            <person name="Jiang H."/>
            <person name="Grimmelikhuijzen C.J."/>
            <person name="Hauser F."/>
            <person name="Cazzamali G."/>
            <person name="Williamson M."/>
            <person name="Park Y."/>
            <person name="Li B."/>
            <person name="Tanaka Y."/>
            <person name="Predel R."/>
            <person name="Neupert S."/>
            <person name="Schachtner J."/>
            <person name="Verleyen P."/>
            <person name="Raible F."/>
            <person name="Bork P."/>
            <person name="Friedrich M."/>
            <person name="Walden K.K."/>
            <person name="Robertson H.M."/>
            <person name="Angeli S."/>
            <person name="Foret S."/>
            <person name="Bucher G."/>
            <person name="Schuetz S."/>
            <person name="Maleszka R."/>
            <person name="Wimmer E.A."/>
            <person name="Beeman R.W."/>
            <person name="Lorenzen M."/>
            <person name="Tomoyasu Y."/>
            <person name="Miller S.C."/>
            <person name="Grossmann D."/>
            <person name="Bucher G."/>
        </authorList>
    </citation>
    <scope>NUCLEOTIDE SEQUENCE [LARGE SCALE GENOMIC DNA]</scope>
    <source>
        <strain evidence="12 13">Georgia GA2</strain>
    </source>
</reference>
<dbReference type="Pfam" id="PF04652">
    <property type="entry name" value="Vta1"/>
    <property type="match status" value="1"/>
</dbReference>
<keyword evidence="13" id="KW-1185">Reference proteome</keyword>
<protein>
    <submittedName>
        <fullName evidence="12">Vacuolar protein sorting-associated protein VTA1 homolog-like Protein</fullName>
    </submittedName>
</protein>
<dbReference type="InterPro" id="IPR041212">
    <property type="entry name" value="Vta1_C"/>
</dbReference>
<evidence type="ECO:0000256" key="3">
    <source>
        <dbReference type="ARBA" id="ARBA00007895"/>
    </source>
</evidence>
<evidence type="ECO:0000256" key="2">
    <source>
        <dbReference type="ARBA" id="ARBA00004496"/>
    </source>
</evidence>
<reference evidence="12 13" key="2">
    <citation type="journal article" date="2010" name="Nucleic Acids Res.">
        <title>BeetleBase in 2010: revisions to provide comprehensive genomic information for Tribolium castaneum.</title>
        <authorList>
            <person name="Kim H.S."/>
            <person name="Murphy T."/>
            <person name="Xia J."/>
            <person name="Caragea D."/>
            <person name="Park Y."/>
            <person name="Beeman R.W."/>
            <person name="Lorenzen M.D."/>
            <person name="Butcher S."/>
            <person name="Manak J.R."/>
            <person name="Brown S.J."/>
        </authorList>
    </citation>
    <scope>GENOME REANNOTATION</scope>
    <source>
        <strain evidence="12 13">Georgia GA2</strain>
    </source>
</reference>
<dbReference type="GO" id="GO:0015031">
    <property type="term" value="P:protein transport"/>
    <property type="evidence" value="ECO:0007669"/>
    <property type="project" value="UniProtKB-KW"/>
</dbReference>
<keyword evidence="6" id="KW-0967">Endosome</keyword>
<evidence type="ECO:0000259" key="10">
    <source>
        <dbReference type="Pfam" id="PF04652"/>
    </source>
</evidence>
<evidence type="ECO:0000256" key="1">
    <source>
        <dbReference type="ARBA" id="ARBA00004481"/>
    </source>
</evidence>
<evidence type="ECO:0000313" key="12">
    <source>
        <dbReference type="EMBL" id="EFA03831.1"/>
    </source>
</evidence>
<dbReference type="OMA" id="AYWCEYH"/>
<comment type="similarity">
    <text evidence="3">Belongs to the VTA1 family.</text>
</comment>
<gene>
    <name evidence="12" type="primary">AUGUSTUS-3.0.2_13947</name>
    <name evidence="12" type="ORF">TcasGA2_TC013947</name>
</gene>
<dbReference type="Pfam" id="PF18097">
    <property type="entry name" value="Vta1_C"/>
    <property type="match status" value="1"/>
</dbReference>
<dbReference type="STRING" id="7070.D6WNP1"/>
<evidence type="ECO:0000256" key="8">
    <source>
        <dbReference type="ARBA" id="ARBA00023136"/>
    </source>
</evidence>
<dbReference type="PANTHER" id="PTHR46009:SF1">
    <property type="entry name" value="VACUOLAR PROTEIN SORTING-ASSOCIATED PROTEIN VTA1 HOMOLOG"/>
    <property type="match status" value="1"/>
</dbReference>
<evidence type="ECO:0000256" key="6">
    <source>
        <dbReference type="ARBA" id="ARBA00022753"/>
    </source>
</evidence>
<dbReference type="eggNOG" id="KOG0917">
    <property type="taxonomic scope" value="Eukaryota"/>
</dbReference>
<sequence length="292" mass="32195">MGFPPVPPVIKSIAHVLKVADEHESRDIVVSYWARMYACQSAMKLIPGKKPPEVSNLLIALMDWLETTKKSHHDLEGITNETVAQAMIENYAMQLFTFADAQDRAENFNKNMIKAFYTAGILMDILEQFGEQSEEIINKKKYAKWKAAYIHNCLKSGDKPTSGGPDDHLKNVIDVSKGEDDASQNTLLISPRPYRDFPTHVGYNPPTGPAPASSPVTPVVPPEPQEFTPQPEPPTPPVATTNNDGGFAPGPEQIQKAQKYCKYATSALNYDDVKTAIENLTKALSLLQAGKE</sequence>
<feature type="region of interest" description="Disordered" evidence="9">
    <location>
        <begin position="180"/>
        <end position="252"/>
    </location>
</feature>
<comment type="subcellular location">
    <subcellularLocation>
        <location evidence="2">Cytoplasm</location>
    </subcellularLocation>
    <subcellularLocation>
        <location evidence="1">Endosome membrane</location>
        <topology evidence="1">Peripheral membrane protein</topology>
    </subcellularLocation>
</comment>
<dbReference type="GO" id="GO:0032511">
    <property type="term" value="P:late endosome to vacuole transport via multivesicular body sorting pathway"/>
    <property type="evidence" value="ECO:0000318"/>
    <property type="project" value="GO_Central"/>
</dbReference>